<evidence type="ECO:0000256" key="5">
    <source>
        <dbReference type="SAM" id="Phobius"/>
    </source>
</evidence>
<name>A0ABN3FKD8_9ACTN</name>
<keyword evidence="8" id="KW-1185">Reference proteome</keyword>
<proteinExistence type="predicted"/>
<gene>
    <name evidence="7" type="ORF">GCM10010170_010880</name>
</gene>
<dbReference type="Proteomes" id="UP001501444">
    <property type="component" value="Unassembled WGS sequence"/>
</dbReference>
<accession>A0ABN3FKD8</accession>
<evidence type="ECO:0000313" key="8">
    <source>
        <dbReference type="Proteomes" id="UP001501444"/>
    </source>
</evidence>
<feature type="domain" description="Inositolphosphotransferase Aur1/Ipt1" evidence="6">
    <location>
        <begin position="41"/>
        <end position="216"/>
    </location>
</feature>
<dbReference type="PANTHER" id="PTHR31310:SF7">
    <property type="entry name" value="PA-PHOSPHATASE RELATED-FAMILY PROTEIN DDB_G0268928"/>
    <property type="match status" value="1"/>
</dbReference>
<comment type="caution">
    <text evidence="7">The sequence shown here is derived from an EMBL/GenBank/DDBJ whole genome shotgun (WGS) entry which is preliminary data.</text>
</comment>
<evidence type="ECO:0000259" key="6">
    <source>
        <dbReference type="Pfam" id="PF14378"/>
    </source>
</evidence>
<keyword evidence="4 5" id="KW-0472">Membrane</keyword>
<evidence type="ECO:0000256" key="3">
    <source>
        <dbReference type="ARBA" id="ARBA00022989"/>
    </source>
</evidence>
<dbReference type="PANTHER" id="PTHR31310">
    <property type="match status" value="1"/>
</dbReference>
<sequence>MPERRRWLSALALLLWLLLFTRVHSALGKDVAATATANALALQSAERAVHLDIEPGVNHWLAGHLALSHAAVYLYRSYYAVVLGVLVWVFLRHPEVYRRALRTMVAMTALILPVYWAVPMSPPRLALPGITDIVAAYDIWDAGSGGNHYSAMPSLHVGWALWCAYTAWSALRVAHPLPSLLPWLFPLLMTADVLATGNHYVLDVAGSVALFAAAVLAASAWGRLVQRRRVEAAPAQG</sequence>
<comment type="subcellular location">
    <subcellularLocation>
        <location evidence="1">Membrane</location>
        <topology evidence="1">Multi-pass membrane protein</topology>
    </subcellularLocation>
</comment>
<reference evidence="7 8" key="1">
    <citation type="journal article" date="2019" name="Int. J. Syst. Evol. Microbiol.">
        <title>The Global Catalogue of Microorganisms (GCM) 10K type strain sequencing project: providing services to taxonomists for standard genome sequencing and annotation.</title>
        <authorList>
            <consortium name="The Broad Institute Genomics Platform"/>
            <consortium name="The Broad Institute Genome Sequencing Center for Infectious Disease"/>
            <person name="Wu L."/>
            <person name="Ma J."/>
        </authorList>
    </citation>
    <scope>NUCLEOTIDE SEQUENCE [LARGE SCALE GENOMIC DNA]</scope>
    <source>
        <strain evidence="7 8">JCM 3272</strain>
    </source>
</reference>
<keyword evidence="2 5" id="KW-0812">Transmembrane</keyword>
<organism evidence="7 8">
    <name type="scientific">Dactylosporangium salmoneum</name>
    <dbReference type="NCBI Taxonomy" id="53361"/>
    <lineage>
        <taxon>Bacteria</taxon>
        <taxon>Bacillati</taxon>
        <taxon>Actinomycetota</taxon>
        <taxon>Actinomycetes</taxon>
        <taxon>Micromonosporales</taxon>
        <taxon>Micromonosporaceae</taxon>
        <taxon>Dactylosporangium</taxon>
    </lineage>
</organism>
<protein>
    <recommendedName>
        <fullName evidence="6">Inositolphosphotransferase Aur1/Ipt1 domain-containing protein</fullName>
    </recommendedName>
</protein>
<evidence type="ECO:0000313" key="7">
    <source>
        <dbReference type="EMBL" id="GAA2332055.1"/>
    </source>
</evidence>
<keyword evidence="3 5" id="KW-1133">Transmembrane helix</keyword>
<dbReference type="InterPro" id="IPR052185">
    <property type="entry name" value="IPC_Synthase-Related"/>
</dbReference>
<evidence type="ECO:0000256" key="1">
    <source>
        <dbReference type="ARBA" id="ARBA00004141"/>
    </source>
</evidence>
<dbReference type="Pfam" id="PF14378">
    <property type="entry name" value="PAP2_3"/>
    <property type="match status" value="1"/>
</dbReference>
<evidence type="ECO:0000256" key="2">
    <source>
        <dbReference type="ARBA" id="ARBA00022692"/>
    </source>
</evidence>
<evidence type="ECO:0000256" key="4">
    <source>
        <dbReference type="ARBA" id="ARBA00023136"/>
    </source>
</evidence>
<feature type="transmembrane region" description="Helical" evidence="5">
    <location>
        <begin position="73"/>
        <end position="91"/>
    </location>
</feature>
<feature type="transmembrane region" description="Helical" evidence="5">
    <location>
        <begin position="100"/>
        <end position="118"/>
    </location>
</feature>
<dbReference type="InterPro" id="IPR026841">
    <property type="entry name" value="Aur1/Ipt1"/>
</dbReference>
<dbReference type="EMBL" id="BAAARV010000006">
    <property type="protein sequence ID" value="GAA2332055.1"/>
    <property type="molecule type" value="Genomic_DNA"/>
</dbReference>
<feature type="transmembrane region" description="Helical" evidence="5">
    <location>
        <begin position="204"/>
        <end position="222"/>
    </location>
</feature>
<dbReference type="CDD" id="cd03386">
    <property type="entry name" value="PAP2_Aur1_like"/>
    <property type="match status" value="1"/>
</dbReference>
<dbReference type="RefSeq" id="WP_344611106.1">
    <property type="nucleotide sequence ID" value="NZ_BAAARV010000006.1"/>
</dbReference>